<dbReference type="GO" id="GO:0003677">
    <property type="term" value="F:DNA binding"/>
    <property type="evidence" value="ECO:0007669"/>
    <property type="project" value="UniProtKB-KW"/>
</dbReference>
<evidence type="ECO:0000313" key="2">
    <source>
        <dbReference type="Proteomes" id="UP000297031"/>
    </source>
</evidence>
<keyword evidence="1" id="KW-0238">DNA-binding</keyword>
<dbReference type="EMBL" id="CP039393">
    <property type="protein sequence ID" value="QCD35482.1"/>
    <property type="molecule type" value="Genomic_DNA"/>
</dbReference>
<dbReference type="KEGG" id="mgod:E7746_06030"/>
<dbReference type="OrthoDB" id="1070316at2"/>
<proteinExistence type="predicted"/>
<dbReference type="Proteomes" id="UP000297031">
    <property type="component" value="Chromosome"/>
</dbReference>
<protein>
    <submittedName>
        <fullName evidence="1">DNA-binding protein</fullName>
    </submittedName>
</protein>
<dbReference type="GeneID" id="82152502"/>
<reference evidence="1 2" key="1">
    <citation type="submission" date="2019-02" db="EMBL/GenBank/DDBJ databases">
        <title>Isolation and identification of novel species under the genus Muribaculum.</title>
        <authorList>
            <person name="Miyake S."/>
            <person name="Ding Y."/>
            <person name="Low A."/>
            <person name="Soh M."/>
            <person name="Seedorf H."/>
        </authorList>
    </citation>
    <scope>NUCLEOTIDE SEQUENCE [LARGE SCALE GENOMIC DNA]</scope>
    <source>
        <strain evidence="1 2">TLL-A4</strain>
    </source>
</reference>
<evidence type="ECO:0000313" key="1">
    <source>
        <dbReference type="EMBL" id="QCD35482.1"/>
    </source>
</evidence>
<name>A0A4P7VHD4_9BACT</name>
<organism evidence="1 2">
    <name type="scientific">Muribaculum gordoncarteri</name>
    <dbReference type="NCBI Taxonomy" id="2530390"/>
    <lineage>
        <taxon>Bacteria</taxon>
        <taxon>Pseudomonadati</taxon>
        <taxon>Bacteroidota</taxon>
        <taxon>Bacteroidia</taxon>
        <taxon>Bacteroidales</taxon>
        <taxon>Muribaculaceae</taxon>
        <taxon>Muribaculum</taxon>
    </lineage>
</organism>
<dbReference type="RefSeq" id="WP_016277692.1">
    <property type="nucleotide sequence ID" value="NZ_CP039393.1"/>
</dbReference>
<accession>A0A4P7VHD4</accession>
<gene>
    <name evidence="1" type="ORF">E7746_06030</name>
</gene>
<sequence length="195" mass="22605">MRTIKWSYDMLRTLREMYPHDTNTRIAAAIGVGTRCVVAKAAELGLEKERDIRRKEAERILMENYRTHSQSELSRLTGLSLRTVKRMAGRLGLKRDADDASRFISSRRKEIIRRERLRLRIGLAPITNVKVTGNRRRAILRNRLKQYGYVVMRGNDTVFFSPDMARCSRHEDRGASLGLTFLPLPQQQSFTTKII</sequence>
<dbReference type="AlphaFoldDB" id="A0A4P7VHD4"/>
<keyword evidence="2" id="KW-1185">Reference proteome</keyword>